<dbReference type="InterPro" id="IPR016181">
    <property type="entry name" value="Acyl_CoA_acyltransferase"/>
</dbReference>
<dbReference type="InterPro" id="IPR000182">
    <property type="entry name" value="GNAT_dom"/>
</dbReference>
<dbReference type="GO" id="GO:0016747">
    <property type="term" value="F:acyltransferase activity, transferring groups other than amino-acyl groups"/>
    <property type="evidence" value="ECO:0007669"/>
    <property type="project" value="InterPro"/>
</dbReference>
<comment type="caution">
    <text evidence="2">The sequence shown here is derived from an EMBL/GenBank/DDBJ whole genome shotgun (WGS) entry which is preliminary data.</text>
</comment>
<dbReference type="EMBL" id="JAGPNK010000011">
    <property type="protein sequence ID" value="KAH7311273.1"/>
    <property type="molecule type" value="Genomic_DNA"/>
</dbReference>
<evidence type="ECO:0000313" key="3">
    <source>
        <dbReference type="Proteomes" id="UP000813444"/>
    </source>
</evidence>
<reference evidence="2" key="1">
    <citation type="journal article" date="2021" name="Nat. Commun.">
        <title>Genetic determinants of endophytism in the Arabidopsis root mycobiome.</title>
        <authorList>
            <person name="Mesny F."/>
            <person name="Miyauchi S."/>
            <person name="Thiergart T."/>
            <person name="Pickel B."/>
            <person name="Atanasova L."/>
            <person name="Karlsson M."/>
            <person name="Huettel B."/>
            <person name="Barry K.W."/>
            <person name="Haridas S."/>
            <person name="Chen C."/>
            <person name="Bauer D."/>
            <person name="Andreopoulos W."/>
            <person name="Pangilinan J."/>
            <person name="LaButti K."/>
            <person name="Riley R."/>
            <person name="Lipzen A."/>
            <person name="Clum A."/>
            <person name="Drula E."/>
            <person name="Henrissat B."/>
            <person name="Kohler A."/>
            <person name="Grigoriev I.V."/>
            <person name="Martin F.M."/>
            <person name="Hacquard S."/>
        </authorList>
    </citation>
    <scope>NUCLEOTIDE SEQUENCE</scope>
    <source>
        <strain evidence="2">MPI-CAGE-CH-0235</strain>
    </source>
</reference>
<dbReference type="Proteomes" id="UP000813444">
    <property type="component" value="Unassembled WGS sequence"/>
</dbReference>
<protein>
    <submittedName>
        <fullName evidence="2">Acyl-CoA N-acyltransferase</fullName>
    </submittedName>
</protein>
<keyword evidence="3" id="KW-1185">Reference proteome</keyword>
<proteinExistence type="predicted"/>
<name>A0A8K0WMN2_9HYPO</name>
<dbReference type="PANTHER" id="PTHR42791">
    <property type="entry name" value="GNAT FAMILY ACETYLTRANSFERASE"/>
    <property type="match status" value="1"/>
</dbReference>
<sequence length="243" mass="28116">MPVVIQNADPSVDLPAISRSMFESHETPHQPFFHAFFPIHGDGGHQAREDAIAEGAVRLQSWLTQEPRSFWQKAVDSDTGRVVGAALWYVYQQDPFADDQHDMEVTWFPNDGSRRFAEQFLEIYDKPRLWAGRRPQVYLFILFVDPEYRCQGIGSRLLKWGIDKADDMAVEMFLDSTSEGKPLYEKHNFHVVQKNVISPQTDNPDEAWKETQAKVGDTSWWLMWRPVGGEYQEGVTVKPWEDK</sequence>
<evidence type="ECO:0000259" key="1">
    <source>
        <dbReference type="PROSITE" id="PS51186"/>
    </source>
</evidence>
<dbReference type="OrthoDB" id="410198at2759"/>
<dbReference type="Pfam" id="PF00583">
    <property type="entry name" value="Acetyltransf_1"/>
    <property type="match status" value="1"/>
</dbReference>
<dbReference type="AlphaFoldDB" id="A0A8K0WMN2"/>
<dbReference type="SUPFAM" id="SSF55729">
    <property type="entry name" value="Acyl-CoA N-acyltransferases (Nat)"/>
    <property type="match status" value="1"/>
</dbReference>
<gene>
    <name evidence="2" type="ORF">B0I35DRAFT_452590</name>
</gene>
<dbReference type="CDD" id="cd04301">
    <property type="entry name" value="NAT_SF"/>
    <property type="match status" value="1"/>
</dbReference>
<evidence type="ECO:0000313" key="2">
    <source>
        <dbReference type="EMBL" id="KAH7311273.1"/>
    </source>
</evidence>
<dbReference type="Gene3D" id="3.40.630.30">
    <property type="match status" value="1"/>
</dbReference>
<organism evidence="2 3">
    <name type="scientific">Stachybotrys elegans</name>
    <dbReference type="NCBI Taxonomy" id="80388"/>
    <lineage>
        <taxon>Eukaryota</taxon>
        <taxon>Fungi</taxon>
        <taxon>Dikarya</taxon>
        <taxon>Ascomycota</taxon>
        <taxon>Pezizomycotina</taxon>
        <taxon>Sordariomycetes</taxon>
        <taxon>Hypocreomycetidae</taxon>
        <taxon>Hypocreales</taxon>
        <taxon>Stachybotryaceae</taxon>
        <taxon>Stachybotrys</taxon>
    </lineage>
</organism>
<dbReference type="InterPro" id="IPR052523">
    <property type="entry name" value="Trichothecene_AcTrans"/>
</dbReference>
<dbReference type="PROSITE" id="PS51186">
    <property type="entry name" value="GNAT"/>
    <property type="match status" value="1"/>
</dbReference>
<accession>A0A8K0WMN2</accession>
<dbReference type="PANTHER" id="PTHR42791:SF5">
    <property type="entry name" value="HYPOTHETICAL ACETYLTRANSFERASE (EUROFUNG)"/>
    <property type="match status" value="1"/>
</dbReference>
<feature type="domain" description="N-acetyltransferase" evidence="1">
    <location>
        <begin position="3"/>
        <end position="228"/>
    </location>
</feature>